<name>A0A6J4JMH4_9PROT</name>
<protein>
    <submittedName>
        <fullName evidence="1">Uncharacterized protein</fullName>
    </submittedName>
</protein>
<evidence type="ECO:0000313" key="1">
    <source>
        <dbReference type="EMBL" id="CAA9282395.1"/>
    </source>
</evidence>
<dbReference type="AlphaFoldDB" id="A0A6J4JMH4"/>
<accession>A0A6J4JMH4</accession>
<dbReference type="EMBL" id="CADCTG010000299">
    <property type="protein sequence ID" value="CAA9282395.1"/>
    <property type="molecule type" value="Genomic_DNA"/>
</dbReference>
<reference evidence="1" key="1">
    <citation type="submission" date="2020-02" db="EMBL/GenBank/DDBJ databases">
        <authorList>
            <person name="Meier V. D."/>
        </authorList>
    </citation>
    <scope>NUCLEOTIDE SEQUENCE</scope>
    <source>
        <strain evidence="1">AVDCRST_MAG08</strain>
    </source>
</reference>
<sequence length="33" mass="3678">MRAYIALATTTGIRAGEELELILPRQVVFKMEG</sequence>
<organism evidence="1">
    <name type="scientific">uncultured Acetobacteraceae bacterium</name>
    <dbReference type="NCBI Taxonomy" id="169975"/>
    <lineage>
        <taxon>Bacteria</taxon>
        <taxon>Pseudomonadati</taxon>
        <taxon>Pseudomonadota</taxon>
        <taxon>Alphaproteobacteria</taxon>
        <taxon>Acetobacterales</taxon>
        <taxon>Acetobacteraceae</taxon>
        <taxon>environmental samples</taxon>
    </lineage>
</organism>
<proteinExistence type="predicted"/>
<feature type="non-terminal residue" evidence="1">
    <location>
        <position position="33"/>
    </location>
</feature>
<gene>
    <name evidence="1" type="ORF">AVDCRST_MAG08-3962</name>
</gene>